<sequence>MAGPAERAREKGGGGTVPPPFRLTRELRDGLGVGGVEGLFAKTAERALRAFRSDEARAAVLTLLDGLLLEEVGGARSQLQLLRAEERLAEVGSDDVLTGDVHHLIADATDEAQLMHMPPQWTPWL</sequence>
<dbReference type="PANTHER" id="PTHR11139">
    <property type="entry name" value="ATAXIA TELANGIECTASIA MUTATED ATM -RELATED"/>
    <property type="match status" value="1"/>
</dbReference>
<proteinExistence type="predicted"/>
<evidence type="ECO:0000313" key="2">
    <source>
        <dbReference type="EMBL" id="CAD8525864.1"/>
    </source>
</evidence>
<evidence type="ECO:0000256" key="1">
    <source>
        <dbReference type="SAM" id="MobiDB-lite"/>
    </source>
</evidence>
<dbReference type="InterPro" id="IPR036940">
    <property type="entry name" value="PI3/4_kinase_cat_sf"/>
</dbReference>
<gene>
    <name evidence="2" type="ORF">CLEP1334_LOCUS1673</name>
</gene>
<protein>
    <submittedName>
        <fullName evidence="2">Uncharacterized protein</fullName>
    </submittedName>
</protein>
<dbReference type="GO" id="GO:0004674">
    <property type="term" value="F:protein serine/threonine kinase activity"/>
    <property type="evidence" value="ECO:0007669"/>
    <property type="project" value="TreeGrafter"/>
</dbReference>
<dbReference type="AlphaFoldDB" id="A0A7S0IM07"/>
<dbReference type="SUPFAM" id="SSF56112">
    <property type="entry name" value="Protein kinase-like (PK-like)"/>
    <property type="match status" value="1"/>
</dbReference>
<reference evidence="2" key="1">
    <citation type="submission" date="2021-01" db="EMBL/GenBank/DDBJ databases">
        <authorList>
            <person name="Corre E."/>
            <person name="Pelletier E."/>
            <person name="Niang G."/>
            <person name="Scheremetjew M."/>
            <person name="Finn R."/>
            <person name="Kale V."/>
            <person name="Holt S."/>
            <person name="Cochrane G."/>
            <person name="Meng A."/>
            <person name="Brown T."/>
            <person name="Cohen L."/>
        </authorList>
    </citation>
    <scope>NUCLEOTIDE SEQUENCE</scope>
    <source>
        <strain evidence="2">RCC1130</strain>
    </source>
</reference>
<feature type="region of interest" description="Disordered" evidence="1">
    <location>
        <begin position="1"/>
        <end position="22"/>
    </location>
</feature>
<dbReference type="Gene3D" id="1.10.1070.11">
    <property type="entry name" value="Phosphatidylinositol 3-/4-kinase, catalytic domain"/>
    <property type="match status" value="1"/>
</dbReference>
<dbReference type="GO" id="GO:0005634">
    <property type="term" value="C:nucleus"/>
    <property type="evidence" value="ECO:0007669"/>
    <property type="project" value="TreeGrafter"/>
</dbReference>
<dbReference type="InterPro" id="IPR011009">
    <property type="entry name" value="Kinase-like_dom_sf"/>
</dbReference>
<organism evidence="2">
    <name type="scientific">Calcidiscus leptoporus</name>
    <dbReference type="NCBI Taxonomy" id="127549"/>
    <lineage>
        <taxon>Eukaryota</taxon>
        <taxon>Haptista</taxon>
        <taxon>Haptophyta</taxon>
        <taxon>Prymnesiophyceae</taxon>
        <taxon>Coccolithales</taxon>
        <taxon>Calcidiscaceae</taxon>
        <taxon>Calcidiscus</taxon>
    </lineage>
</organism>
<dbReference type="EMBL" id="HBER01003230">
    <property type="protein sequence ID" value="CAD8525864.1"/>
    <property type="molecule type" value="Transcribed_RNA"/>
</dbReference>
<dbReference type="InterPro" id="IPR050517">
    <property type="entry name" value="DDR_Repair_Kinase"/>
</dbReference>
<accession>A0A7S0IM07</accession>
<name>A0A7S0IM07_9EUKA</name>
<feature type="compositionally biased region" description="Basic and acidic residues" evidence="1">
    <location>
        <begin position="1"/>
        <end position="12"/>
    </location>
</feature>